<comment type="subcellular location">
    <subcellularLocation>
        <location evidence="1">Membrane</location>
        <topology evidence="1">Multi-pass membrane protein</topology>
    </subcellularLocation>
</comment>
<dbReference type="EMBL" id="RKMH01000003">
    <property type="protein sequence ID" value="RPA65227.1"/>
    <property type="molecule type" value="Genomic_DNA"/>
</dbReference>
<feature type="transmembrane region" description="Helical" evidence="5">
    <location>
        <begin position="91"/>
        <end position="110"/>
    </location>
</feature>
<evidence type="ECO:0000256" key="4">
    <source>
        <dbReference type="ARBA" id="ARBA00023136"/>
    </source>
</evidence>
<dbReference type="CDD" id="cd16914">
    <property type="entry name" value="EcfT"/>
    <property type="match status" value="1"/>
</dbReference>
<dbReference type="AlphaFoldDB" id="A0A3N4GUS0"/>
<comment type="caution">
    <text evidence="6">The sequence shown here is derived from an EMBL/GenBank/DDBJ whole genome shotgun (WGS) entry which is preliminary data.</text>
</comment>
<feature type="transmembrane region" description="Helical" evidence="5">
    <location>
        <begin position="68"/>
        <end position="85"/>
    </location>
</feature>
<feature type="transmembrane region" description="Helical" evidence="5">
    <location>
        <begin position="131"/>
        <end position="153"/>
    </location>
</feature>
<evidence type="ECO:0000256" key="5">
    <source>
        <dbReference type="SAM" id="Phobius"/>
    </source>
</evidence>
<dbReference type="PANTHER" id="PTHR33514">
    <property type="entry name" value="PROTEIN ABCI12, CHLOROPLASTIC"/>
    <property type="match status" value="1"/>
</dbReference>
<dbReference type="Proteomes" id="UP000267536">
    <property type="component" value="Unassembled WGS sequence"/>
</dbReference>
<feature type="transmembrane region" description="Helical" evidence="5">
    <location>
        <begin position="26"/>
        <end position="56"/>
    </location>
</feature>
<dbReference type="PANTHER" id="PTHR33514:SF13">
    <property type="entry name" value="PROTEIN ABCI12, CHLOROPLASTIC"/>
    <property type="match status" value="1"/>
</dbReference>
<dbReference type="OrthoDB" id="509049at2"/>
<keyword evidence="3 5" id="KW-1133">Transmembrane helix</keyword>
<proteinExistence type="predicted"/>
<keyword evidence="4 5" id="KW-0472">Membrane</keyword>
<accession>A0A3N4GUS0</accession>
<evidence type="ECO:0000256" key="1">
    <source>
        <dbReference type="ARBA" id="ARBA00004141"/>
    </source>
</evidence>
<dbReference type="GO" id="GO:0005886">
    <property type="term" value="C:plasma membrane"/>
    <property type="evidence" value="ECO:0007669"/>
    <property type="project" value="TreeGrafter"/>
</dbReference>
<dbReference type="Pfam" id="PF02361">
    <property type="entry name" value="CbiQ"/>
    <property type="match status" value="1"/>
</dbReference>
<protein>
    <submittedName>
        <fullName evidence="6">Energy-coupling factor transporter transmembrane protein EcfT</fullName>
    </submittedName>
</protein>
<dbReference type="RefSeq" id="WP_123926238.1">
    <property type="nucleotide sequence ID" value="NZ_JBPSDP010000003.1"/>
</dbReference>
<keyword evidence="2 5" id="KW-0812">Transmembrane</keyword>
<sequence>MNPPGTYHPGHSPLHRLSPGIKLTGLAAAILAISLAVRSLSALGIAALAVAALYALAGIGPVIAWRQFRPTLWILVFIFAFQSIVTDARRAVLVCAILALSVLLAAVVTLTTRTTDMLDSVTRGLQPLRRFGVRTDLIAIALALTIRTIPLMVEIAGQVDEARRARGLRPGPRILVAPIVLSALRTADGFAESLSARGLD</sequence>
<name>A0A3N4GUS0_9ACTN</name>
<gene>
    <name evidence="6" type="ORF">EF294_05095</name>
</gene>
<reference evidence="6 7" key="1">
    <citation type="submission" date="2018-11" db="EMBL/GenBank/DDBJ databases">
        <title>Draft genome sequence of Gordonia sp. RS15-1S isolated from rice stems.</title>
        <authorList>
            <person name="Muangham S."/>
        </authorList>
    </citation>
    <scope>NUCLEOTIDE SEQUENCE [LARGE SCALE GENOMIC DNA]</scope>
    <source>
        <strain evidence="6 7">RS15-1S</strain>
    </source>
</reference>
<evidence type="ECO:0000256" key="2">
    <source>
        <dbReference type="ARBA" id="ARBA00022692"/>
    </source>
</evidence>
<organism evidence="6 7">
    <name type="scientific">Gordonia oryzae</name>
    <dbReference type="NCBI Taxonomy" id="2487349"/>
    <lineage>
        <taxon>Bacteria</taxon>
        <taxon>Bacillati</taxon>
        <taxon>Actinomycetota</taxon>
        <taxon>Actinomycetes</taxon>
        <taxon>Mycobacteriales</taxon>
        <taxon>Gordoniaceae</taxon>
        <taxon>Gordonia</taxon>
    </lineage>
</organism>
<evidence type="ECO:0000313" key="7">
    <source>
        <dbReference type="Proteomes" id="UP000267536"/>
    </source>
</evidence>
<keyword evidence="7" id="KW-1185">Reference proteome</keyword>
<evidence type="ECO:0000256" key="3">
    <source>
        <dbReference type="ARBA" id="ARBA00022989"/>
    </source>
</evidence>
<evidence type="ECO:0000313" key="6">
    <source>
        <dbReference type="EMBL" id="RPA65227.1"/>
    </source>
</evidence>
<dbReference type="InterPro" id="IPR003339">
    <property type="entry name" value="ABC/ECF_trnsptr_transmembrane"/>
</dbReference>